<reference evidence="1" key="1">
    <citation type="submission" date="2020-08" db="EMBL/GenBank/DDBJ databases">
        <title>Genomic Encyclopedia of Type Strains, Phase IV (KMG-V): Genome sequencing to study the core and pangenomes of soil and plant-associated prokaryotes.</title>
        <authorList>
            <person name="Whitman W."/>
        </authorList>
    </citation>
    <scope>NUCLEOTIDE SEQUENCE [LARGE SCALE GENOMIC DNA]</scope>
    <source>
        <strain evidence="1">M8UP27</strain>
    </source>
</reference>
<evidence type="ECO:0000313" key="2">
    <source>
        <dbReference type="Proteomes" id="UP000568106"/>
    </source>
</evidence>
<gene>
    <name evidence="1" type="ORF">HDF09_001586</name>
</gene>
<dbReference type="EMBL" id="JACHDY010000002">
    <property type="protein sequence ID" value="MBB5316917.1"/>
    <property type="molecule type" value="Genomic_DNA"/>
</dbReference>
<protein>
    <submittedName>
        <fullName evidence="1">Uncharacterized protein</fullName>
    </submittedName>
</protein>
<comment type="caution">
    <text evidence="1">The sequence shown here is derived from an EMBL/GenBank/DDBJ whole genome shotgun (WGS) entry which is preliminary data.</text>
</comment>
<dbReference type="Proteomes" id="UP000568106">
    <property type="component" value="Unassembled WGS sequence"/>
</dbReference>
<keyword evidence="2" id="KW-1185">Reference proteome</keyword>
<evidence type="ECO:0000313" key="1">
    <source>
        <dbReference type="EMBL" id="MBB5316917.1"/>
    </source>
</evidence>
<organism evidence="1 2">
    <name type="scientific">Tunturiibacter empetritectus</name>
    <dbReference type="NCBI Taxonomy" id="3069691"/>
    <lineage>
        <taxon>Bacteria</taxon>
        <taxon>Pseudomonadati</taxon>
        <taxon>Acidobacteriota</taxon>
        <taxon>Terriglobia</taxon>
        <taxon>Terriglobales</taxon>
        <taxon>Acidobacteriaceae</taxon>
        <taxon>Tunturiibacter</taxon>
    </lineage>
</organism>
<name>A0A7W8MR55_9BACT</name>
<proteinExistence type="predicted"/>
<sequence length="112" mass="12065">MSVYGLTIDFTGGNIRLKIEDSAKWVLGPFADFNAGSGNTVIFNISINQPFVSLQSADSRTPVVAHLIISVDSTLATLTLDVLNDGIVQVKSPVDSFVDLTPGQRVHHLKLK</sequence>
<accession>A0A7W8MR55</accession>
<dbReference type="AlphaFoldDB" id="A0A7W8MR55"/>